<evidence type="ECO:0000259" key="2">
    <source>
        <dbReference type="Pfam" id="PF02463"/>
    </source>
</evidence>
<reference evidence="3 4" key="1">
    <citation type="submission" date="2017-09" db="EMBL/GenBank/DDBJ databases">
        <title>Depth-based differentiation of microbial function through sediment-hosted aquifers and enrichment of novel symbionts in the deep terrestrial subsurface.</title>
        <authorList>
            <person name="Probst A.J."/>
            <person name="Ladd B."/>
            <person name="Jarett J.K."/>
            <person name="Geller-Mcgrath D.E."/>
            <person name="Sieber C.M."/>
            <person name="Emerson J.B."/>
            <person name="Anantharaman K."/>
            <person name="Thomas B.C."/>
            <person name="Malmstrom R."/>
            <person name="Stieglmeier M."/>
            <person name="Klingl A."/>
            <person name="Woyke T."/>
            <person name="Ryan C.M."/>
            <person name="Banfield J.F."/>
        </authorList>
    </citation>
    <scope>NUCLEOTIDE SEQUENCE [LARGE SCALE GENOMIC DNA]</scope>
    <source>
        <strain evidence="3">CG11_big_fil_rev_8_21_14_0_20_36_20</strain>
    </source>
</reference>
<dbReference type="SUPFAM" id="SSF52540">
    <property type="entry name" value="P-loop containing nucleoside triphosphate hydrolases"/>
    <property type="match status" value="2"/>
</dbReference>
<evidence type="ECO:0000313" key="4">
    <source>
        <dbReference type="Proteomes" id="UP000230564"/>
    </source>
</evidence>
<dbReference type="Gene3D" id="3.40.50.300">
    <property type="entry name" value="P-loop containing nucleotide triphosphate hydrolases"/>
    <property type="match status" value="2"/>
</dbReference>
<feature type="coiled-coil region" evidence="1">
    <location>
        <begin position="208"/>
        <end position="309"/>
    </location>
</feature>
<dbReference type="Gene3D" id="1.10.287.1490">
    <property type="match status" value="1"/>
</dbReference>
<feature type="coiled-coil region" evidence="1">
    <location>
        <begin position="642"/>
        <end position="676"/>
    </location>
</feature>
<evidence type="ECO:0000313" key="3">
    <source>
        <dbReference type="EMBL" id="PIR06556.1"/>
    </source>
</evidence>
<keyword evidence="1" id="KW-0175">Coiled coil</keyword>
<sequence>MYLEKLEIQGFKSFAKPAGLVFNRELTAIVGPNGSGKSNITDAVRWVLGEQSTKVLRGKKSEDVIFAGSDKKGRLGWARVELYLDNRDHAGGIDYDQIIVSRRIDRKGESEYLINNNKVRLLDVQLLLARANFGQKTYSVIGQGMIDSILTRSSTERKEFFDEATGVRQFQIKKEQSINKLTNTKRNLEQSSQIFSELEPRLRGLTRQVNKLEKRERLEGVLKELQTEYYSFLGNNLNQDIQENQKKFEGLQQEVSNLNQQLIELQTQLDKGEQTVSRQESFELLQNKLSQLQNELNSLLKEKTILEGRSDLELIARGQSDLVWLNKRIDDLKNQIDKNNLLLSDKKKSLSKLKKEQALLKEKQKVVLDSFRIVERELTKAEQVDLSTVELSGELNKIFKEQQRFEEDFDQIQTLEDLSKLKKVCAQITKLIESLWQKFSKAEAEGKHDLSREFSRLLKGRDDLTNQINDLRVKLVLLENDIAQLESQLNRDDLELTRLESNNQFLDNLSSGEELVKEQKVLQDQIDVKNQEIEELKKQIQSFNKEEEGKKQVLVQAQKKFRQVQQEFNLKNNELNNLKVVLARLETKQEDLNKEIKEECLDFKIKDKVSRIDLEETRQKINNTKNQLQIIGGIDQTVVEEYKEVKERYDFLKEQTDDLDKAINHLEKLIKDLDQSISSQFDASFRNINKLFDKYFKKLFDGGRAELILNIIEETATEDENEEVESQGNIPAKRSYGIDIKAVPSGKKLSNINMLSGGEKALTSIALICAIIANNPSPFVVLDEVDAALDEHNSIRFVKILEELSSKTQFIAITHNRATMHQAKIIYGVTMNDDGISKLLSINFDKADELAG</sequence>
<accession>A0A2H0NEP6</accession>
<organism evidence="3 4">
    <name type="scientific">Candidatus Komeilibacteria bacterium CG11_big_fil_rev_8_21_14_0_20_36_20</name>
    <dbReference type="NCBI Taxonomy" id="1974477"/>
    <lineage>
        <taxon>Bacteria</taxon>
        <taxon>Candidatus Komeiliibacteriota</taxon>
    </lineage>
</organism>
<proteinExistence type="predicted"/>
<dbReference type="AlphaFoldDB" id="A0A2H0NEP6"/>
<protein>
    <recommendedName>
        <fullName evidence="2">RecF/RecN/SMC N-terminal domain-containing protein</fullName>
    </recommendedName>
</protein>
<dbReference type="Pfam" id="PF02463">
    <property type="entry name" value="SMC_N"/>
    <property type="match status" value="1"/>
</dbReference>
<feature type="domain" description="RecF/RecN/SMC N-terminal" evidence="2">
    <location>
        <begin position="2"/>
        <end position="837"/>
    </location>
</feature>
<dbReference type="InterPro" id="IPR003395">
    <property type="entry name" value="RecF/RecN/SMC_N"/>
</dbReference>
<dbReference type="EMBL" id="PCWQ01000012">
    <property type="protein sequence ID" value="PIR06556.1"/>
    <property type="molecule type" value="Genomic_DNA"/>
</dbReference>
<dbReference type="InterPro" id="IPR027417">
    <property type="entry name" value="P-loop_NTPase"/>
</dbReference>
<comment type="caution">
    <text evidence="3">The sequence shown here is derived from an EMBL/GenBank/DDBJ whole genome shotgun (WGS) entry which is preliminary data.</text>
</comment>
<evidence type="ECO:0000256" key="1">
    <source>
        <dbReference type="SAM" id="Coils"/>
    </source>
</evidence>
<name>A0A2H0NEP6_9BACT</name>
<dbReference type="PANTHER" id="PTHR43977">
    <property type="entry name" value="STRUCTURAL MAINTENANCE OF CHROMOSOMES PROTEIN 3"/>
    <property type="match status" value="1"/>
</dbReference>
<gene>
    <name evidence="3" type="ORF">COV55_03455</name>
</gene>
<dbReference type="Proteomes" id="UP000230564">
    <property type="component" value="Unassembled WGS sequence"/>
</dbReference>
<feature type="coiled-coil region" evidence="1">
    <location>
        <begin position="461"/>
        <end position="602"/>
    </location>
</feature>